<dbReference type="InterPro" id="IPR036388">
    <property type="entry name" value="WH-like_DNA-bd_sf"/>
</dbReference>
<evidence type="ECO:0000256" key="2">
    <source>
        <dbReference type="ARBA" id="ARBA00023125"/>
    </source>
</evidence>
<gene>
    <name evidence="6" type="ORF">BSL78_09806</name>
</gene>
<dbReference type="STRING" id="307972.A0A2G8KZA5"/>
<dbReference type="EMBL" id="MRZV01000292">
    <property type="protein sequence ID" value="PIK53327.1"/>
    <property type="molecule type" value="Genomic_DNA"/>
</dbReference>
<dbReference type="AlphaFoldDB" id="A0A2G8KZA5"/>
<dbReference type="GO" id="GO:0000981">
    <property type="term" value="F:DNA-binding transcription factor activity, RNA polymerase II-specific"/>
    <property type="evidence" value="ECO:0007669"/>
    <property type="project" value="TreeGrafter"/>
</dbReference>
<dbReference type="Gene3D" id="1.10.10.10">
    <property type="entry name" value="Winged helix-like DNA-binding domain superfamily/Winged helix DNA-binding domain"/>
    <property type="match status" value="1"/>
</dbReference>
<dbReference type="FunFam" id="1.10.10.10:FF:001336">
    <property type="entry name" value="Epithelium specific ets factor 3, ese3, putative"/>
    <property type="match status" value="1"/>
</dbReference>
<dbReference type="InterPro" id="IPR000418">
    <property type="entry name" value="Ets_dom"/>
</dbReference>
<dbReference type="GO" id="GO:0005634">
    <property type="term" value="C:nucleus"/>
    <property type="evidence" value="ECO:0007669"/>
    <property type="project" value="UniProtKB-SubCell"/>
</dbReference>
<evidence type="ECO:0000256" key="4">
    <source>
        <dbReference type="SAM" id="MobiDB-lite"/>
    </source>
</evidence>
<dbReference type="GO" id="GO:0030154">
    <property type="term" value="P:cell differentiation"/>
    <property type="evidence" value="ECO:0007669"/>
    <property type="project" value="TreeGrafter"/>
</dbReference>
<dbReference type="InterPro" id="IPR036390">
    <property type="entry name" value="WH_DNA-bd_sf"/>
</dbReference>
<feature type="region of interest" description="Disordered" evidence="4">
    <location>
        <begin position="148"/>
        <end position="167"/>
    </location>
</feature>
<dbReference type="SUPFAM" id="SSF46785">
    <property type="entry name" value="Winged helix' DNA-binding domain"/>
    <property type="match status" value="1"/>
</dbReference>
<comment type="similarity">
    <text evidence="1 3">Belongs to the ETS family.</text>
</comment>
<dbReference type="Pfam" id="PF00178">
    <property type="entry name" value="Ets"/>
    <property type="match status" value="1"/>
</dbReference>
<comment type="caution">
    <text evidence="6">The sequence shown here is derived from an EMBL/GenBank/DDBJ whole genome shotgun (WGS) entry which is preliminary data.</text>
</comment>
<dbReference type="GO" id="GO:0043565">
    <property type="term" value="F:sequence-specific DNA binding"/>
    <property type="evidence" value="ECO:0007669"/>
    <property type="project" value="InterPro"/>
</dbReference>
<organism evidence="6 7">
    <name type="scientific">Stichopus japonicus</name>
    <name type="common">Sea cucumber</name>
    <dbReference type="NCBI Taxonomy" id="307972"/>
    <lineage>
        <taxon>Eukaryota</taxon>
        <taxon>Metazoa</taxon>
        <taxon>Echinodermata</taxon>
        <taxon>Eleutherozoa</taxon>
        <taxon>Echinozoa</taxon>
        <taxon>Holothuroidea</taxon>
        <taxon>Aspidochirotacea</taxon>
        <taxon>Aspidochirotida</taxon>
        <taxon>Stichopodidae</taxon>
        <taxon>Apostichopus</taxon>
    </lineage>
</organism>
<dbReference type="OrthoDB" id="5961210at2759"/>
<name>A0A2G8KZA5_STIJA</name>
<dbReference type="Proteomes" id="UP000230750">
    <property type="component" value="Unassembled WGS sequence"/>
</dbReference>
<dbReference type="PANTHER" id="PTHR11849">
    <property type="entry name" value="ETS"/>
    <property type="match status" value="1"/>
</dbReference>
<keyword evidence="7" id="KW-1185">Reference proteome</keyword>
<evidence type="ECO:0000256" key="1">
    <source>
        <dbReference type="ARBA" id="ARBA00005562"/>
    </source>
</evidence>
<protein>
    <recommendedName>
        <fullName evidence="5">ETS domain-containing protein</fullName>
    </recommendedName>
</protein>
<dbReference type="PANTHER" id="PTHR11849:SF190">
    <property type="entry name" value="ETS-DOMAIN PROTEIN"/>
    <property type="match status" value="1"/>
</dbReference>
<dbReference type="PROSITE" id="PS50061">
    <property type="entry name" value="ETS_DOMAIN_3"/>
    <property type="match status" value="1"/>
</dbReference>
<keyword evidence="2 3" id="KW-0238">DNA-binding</keyword>
<keyword evidence="3" id="KW-0539">Nucleus</keyword>
<accession>A0A2G8KZA5</accession>
<dbReference type="InterPro" id="IPR046328">
    <property type="entry name" value="ETS_fam"/>
</dbReference>
<reference evidence="6 7" key="1">
    <citation type="journal article" date="2017" name="PLoS Biol.">
        <title>The sea cucumber genome provides insights into morphological evolution and visceral regeneration.</title>
        <authorList>
            <person name="Zhang X."/>
            <person name="Sun L."/>
            <person name="Yuan J."/>
            <person name="Sun Y."/>
            <person name="Gao Y."/>
            <person name="Zhang L."/>
            <person name="Li S."/>
            <person name="Dai H."/>
            <person name="Hamel J.F."/>
            <person name="Liu C."/>
            <person name="Yu Y."/>
            <person name="Liu S."/>
            <person name="Lin W."/>
            <person name="Guo K."/>
            <person name="Jin S."/>
            <person name="Xu P."/>
            <person name="Storey K.B."/>
            <person name="Huan P."/>
            <person name="Zhang T."/>
            <person name="Zhou Y."/>
            <person name="Zhang J."/>
            <person name="Lin C."/>
            <person name="Li X."/>
            <person name="Xing L."/>
            <person name="Huo D."/>
            <person name="Sun M."/>
            <person name="Wang L."/>
            <person name="Mercier A."/>
            <person name="Li F."/>
            <person name="Yang H."/>
            <person name="Xiang J."/>
        </authorList>
    </citation>
    <scope>NUCLEOTIDE SEQUENCE [LARGE SCALE GENOMIC DNA]</scope>
    <source>
        <strain evidence="6">Shaxun</strain>
        <tissue evidence="6">Muscle</tissue>
    </source>
</reference>
<evidence type="ECO:0000256" key="3">
    <source>
        <dbReference type="RuleBase" id="RU004019"/>
    </source>
</evidence>
<dbReference type="PRINTS" id="PR00454">
    <property type="entry name" value="ETSDOMAIN"/>
</dbReference>
<dbReference type="SMART" id="SM00413">
    <property type="entry name" value="ETS"/>
    <property type="match status" value="1"/>
</dbReference>
<proteinExistence type="inferred from homology"/>
<feature type="domain" description="ETS" evidence="5">
    <location>
        <begin position="256"/>
        <end position="338"/>
    </location>
</feature>
<sequence>MKTTSADVIQSSELYPQQILPVNTSVAEGYNLPTPPHSPLQITDLSVMTGHRHYSMEPVQSMPTDLSMHDHLENFSIHDVHDVFGDKDILLQDLPEILNNSFVNADYPSFDPERPSRNRRYIPSPTSCPSPVYTLVNQSENHYQTHYIPTPRSVGSVGYDSDQDGSLSDDTCVGQIQHRQQEDYYMTPFHNGFVTSPPRTHNYQRKTDPISISELTEHIGTNGCRSRKVSKKKTNDQSGKRKASRGKGRREAMKGNHLWEFIRDLLKNKTTCPRIIRWENRQEGVFRFVNSEAVAGLWGTKKNNPNMNYEKLSRAMRYYYKREILERVDGRRLVYKFGCNADGWKEAAAETQDE</sequence>
<evidence type="ECO:0000313" key="6">
    <source>
        <dbReference type="EMBL" id="PIK53327.1"/>
    </source>
</evidence>
<evidence type="ECO:0000313" key="7">
    <source>
        <dbReference type="Proteomes" id="UP000230750"/>
    </source>
</evidence>
<feature type="region of interest" description="Disordered" evidence="4">
    <location>
        <begin position="215"/>
        <end position="252"/>
    </location>
</feature>
<evidence type="ECO:0000259" key="5">
    <source>
        <dbReference type="PROSITE" id="PS50061"/>
    </source>
</evidence>
<comment type="subcellular location">
    <subcellularLocation>
        <location evidence="3">Nucleus</location>
    </subcellularLocation>
</comment>